<dbReference type="SUPFAM" id="SSF81301">
    <property type="entry name" value="Nucleotidyltransferase"/>
    <property type="match status" value="1"/>
</dbReference>
<evidence type="ECO:0000313" key="3">
    <source>
        <dbReference type="Proteomes" id="UP001209076"/>
    </source>
</evidence>
<sequence length="231" mass="27265">MSIELEKNLLTDSTLKPPVEFSNQQTEYQRLMMAYYSAMREVQTKFEILNDELNMRYARNPIEFIKVRLKKSQSILDKLNRYGLDRTLDNLKHINDIAGVRIVCTYLDDIYEIANMFVSQDDITLIQIKDYIKKPKENGYRSLHLTIEIPVYFSDSKRRVRVEVQIRTIAMDFWASLEHDMKYKNNVKIPIELKDELKKCAEIIASTDVQMQKIKNELDKVLKSTDRGDQV</sequence>
<protein>
    <submittedName>
        <fullName evidence="2">GTP pyrophosphokinase family protein</fullName>
    </submittedName>
</protein>
<feature type="domain" description="RelA/SpoT" evidence="1">
    <location>
        <begin position="67"/>
        <end position="189"/>
    </location>
</feature>
<evidence type="ECO:0000313" key="2">
    <source>
        <dbReference type="EMBL" id="MCU0105067.1"/>
    </source>
</evidence>
<dbReference type="SMART" id="SM00954">
    <property type="entry name" value="RelA_SpoT"/>
    <property type="match status" value="1"/>
</dbReference>
<dbReference type="EMBL" id="JAOEGN010000008">
    <property type="protein sequence ID" value="MCU0105067.1"/>
    <property type="molecule type" value="Genomic_DNA"/>
</dbReference>
<dbReference type="Gene3D" id="3.30.460.10">
    <property type="entry name" value="Beta Polymerase, domain 2"/>
    <property type="match status" value="1"/>
</dbReference>
<comment type="caution">
    <text evidence="2">The sequence shown here is derived from an EMBL/GenBank/DDBJ whole genome shotgun (WGS) entry which is preliminary data.</text>
</comment>
<evidence type="ECO:0000259" key="1">
    <source>
        <dbReference type="SMART" id="SM00954"/>
    </source>
</evidence>
<dbReference type="RefSeq" id="WP_262096330.1">
    <property type="nucleotide sequence ID" value="NZ_JAOEGN010000008.1"/>
</dbReference>
<gene>
    <name evidence="2" type="ORF">N7603_05295</name>
</gene>
<organism evidence="2 3">
    <name type="scientific">Paracholeplasma vituli</name>
    <dbReference type="NCBI Taxonomy" id="69473"/>
    <lineage>
        <taxon>Bacteria</taxon>
        <taxon>Bacillati</taxon>
        <taxon>Mycoplasmatota</taxon>
        <taxon>Mollicutes</taxon>
        <taxon>Acholeplasmatales</taxon>
        <taxon>Acholeplasmataceae</taxon>
        <taxon>Paracholeplasma</taxon>
    </lineage>
</organism>
<dbReference type="InterPro" id="IPR052366">
    <property type="entry name" value="GTP_Pyrophosphokinase"/>
</dbReference>
<name>A0ABT2PZC1_9MOLU</name>
<dbReference type="InterPro" id="IPR007685">
    <property type="entry name" value="RelA_SpoT"/>
</dbReference>
<dbReference type="Gene3D" id="1.10.287.860">
    <property type="entry name" value="Nucleotidyltransferase"/>
    <property type="match status" value="1"/>
</dbReference>
<dbReference type="Proteomes" id="UP001209076">
    <property type="component" value="Unassembled WGS sequence"/>
</dbReference>
<dbReference type="Pfam" id="PF04607">
    <property type="entry name" value="RelA_SpoT"/>
    <property type="match status" value="1"/>
</dbReference>
<proteinExistence type="predicted"/>
<accession>A0ABT2PZC1</accession>
<reference evidence="3" key="1">
    <citation type="submission" date="2023-07" db="EMBL/GenBank/DDBJ databases">
        <title>Novel Mycoplasma species identified in domestic and wild animals.</title>
        <authorList>
            <person name="Volokhov D.V."/>
            <person name="Furtak V.A."/>
            <person name="Zagorodnyaya T.A."/>
        </authorList>
    </citation>
    <scope>NUCLEOTIDE SEQUENCE [LARGE SCALE GENOMIC DNA]</scope>
    <source>
        <strain evidence="3">92-19</strain>
    </source>
</reference>
<dbReference type="PANTHER" id="PTHR47837:SF2">
    <property type="entry name" value="GTP PYROPHOSPHOKINASE YWAC"/>
    <property type="match status" value="1"/>
</dbReference>
<dbReference type="CDD" id="cd05399">
    <property type="entry name" value="NT_Rel-Spo_like"/>
    <property type="match status" value="1"/>
</dbReference>
<dbReference type="InterPro" id="IPR043519">
    <property type="entry name" value="NT_sf"/>
</dbReference>
<dbReference type="PANTHER" id="PTHR47837">
    <property type="entry name" value="GTP PYROPHOSPHOKINASE YJBM"/>
    <property type="match status" value="1"/>
</dbReference>
<keyword evidence="3" id="KW-1185">Reference proteome</keyword>